<keyword evidence="2" id="KW-0689">Ribosomal protein</keyword>
<evidence type="ECO:0000313" key="2">
    <source>
        <dbReference type="EMBL" id="EWY42379.1"/>
    </source>
</evidence>
<dbReference type="Pfam" id="PF04296">
    <property type="entry name" value="YlxR"/>
    <property type="match status" value="1"/>
</dbReference>
<evidence type="ECO:0000259" key="1">
    <source>
        <dbReference type="Pfam" id="PF04296"/>
    </source>
</evidence>
<feature type="domain" description="YlxR" evidence="1">
    <location>
        <begin position="36"/>
        <end position="101"/>
    </location>
</feature>
<sequence length="239" mass="25165">MAPPPEALEPARLVSDGAELEPLEEEAIGGRRSPLRRCIVTGAVADREGMIRFAVAPDGSVVPDLEGTLPGRGLWVTADRDILATAVSKNRFAKSARRKTKADPGLVALVEKLLKRRCLDMIGLGRRGGVAIAGFEKVRESLRNGKAGALLAASDGSEDGRGKLRGLAGDAPIVDLFDAAELGHAFGRDHVVHAMLAPGRMAARFLLECRRYAALRRGIPSDGNCGPASAGRATDLTTS</sequence>
<dbReference type="PATRIC" id="fig|1385369.3.peg.12"/>
<keyword evidence="2" id="KW-0687">Ribonucleoprotein</keyword>
<dbReference type="SUPFAM" id="SSF55315">
    <property type="entry name" value="L30e-like"/>
    <property type="match status" value="1"/>
</dbReference>
<dbReference type="Proteomes" id="UP000019486">
    <property type="component" value="Unassembled WGS sequence"/>
</dbReference>
<dbReference type="Gene3D" id="3.30.1230.10">
    <property type="entry name" value="YlxR-like"/>
    <property type="match status" value="1"/>
</dbReference>
<accession>W9H8K9</accession>
<dbReference type="InterPro" id="IPR029064">
    <property type="entry name" value="Ribosomal_eL30-like_sf"/>
</dbReference>
<organism evidence="2 3">
    <name type="scientific">Skermanella stibiiresistens SB22</name>
    <dbReference type="NCBI Taxonomy" id="1385369"/>
    <lineage>
        <taxon>Bacteria</taxon>
        <taxon>Pseudomonadati</taxon>
        <taxon>Pseudomonadota</taxon>
        <taxon>Alphaproteobacteria</taxon>
        <taxon>Rhodospirillales</taxon>
        <taxon>Azospirillaceae</taxon>
        <taxon>Skermanella</taxon>
    </lineage>
</organism>
<dbReference type="SUPFAM" id="SSF64376">
    <property type="entry name" value="YlxR-like"/>
    <property type="match status" value="1"/>
</dbReference>
<dbReference type="PANTHER" id="PTHR34215:SF1">
    <property type="entry name" value="YLXR DOMAIN-CONTAINING PROTEIN"/>
    <property type="match status" value="1"/>
</dbReference>
<dbReference type="AlphaFoldDB" id="W9H8K9"/>
<protein>
    <submittedName>
        <fullName evidence="2">50S ribosomal protein L7</fullName>
    </submittedName>
</protein>
<dbReference type="InterPro" id="IPR007393">
    <property type="entry name" value="YlxR_dom"/>
</dbReference>
<dbReference type="InterPro" id="IPR037465">
    <property type="entry name" value="YlxR"/>
</dbReference>
<dbReference type="PANTHER" id="PTHR34215">
    <property type="entry name" value="BLL0784 PROTEIN"/>
    <property type="match status" value="1"/>
</dbReference>
<name>W9H8K9_9PROT</name>
<dbReference type="OrthoDB" id="9799836at2"/>
<keyword evidence="3" id="KW-1185">Reference proteome</keyword>
<dbReference type="NCBIfam" id="NF006622">
    <property type="entry name" value="PRK09190.1"/>
    <property type="match status" value="1"/>
</dbReference>
<dbReference type="EMBL" id="AVFL01000001">
    <property type="protein sequence ID" value="EWY42379.1"/>
    <property type="molecule type" value="Genomic_DNA"/>
</dbReference>
<reference evidence="2 3" key="1">
    <citation type="submission" date="2013-08" db="EMBL/GenBank/DDBJ databases">
        <title>The genome sequence of Skermanella stibiiresistens.</title>
        <authorList>
            <person name="Zhu W."/>
            <person name="Wang G."/>
        </authorList>
    </citation>
    <scope>NUCLEOTIDE SEQUENCE [LARGE SCALE GENOMIC DNA]</scope>
    <source>
        <strain evidence="2 3">SB22</strain>
    </source>
</reference>
<proteinExistence type="predicted"/>
<comment type="caution">
    <text evidence="2">The sequence shown here is derived from an EMBL/GenBank/DDBJ whole genome shotgun (WGS) entry which is preliminary data.</text>
</comment>
<gene>
    <name evidence="2" type="ORF">N825_00060</name>
</gene>
<dbReference type="GO" id="GO:0005840">
    <property type="term" value="C:ribosome"/>
    <property type="evidence" value="ECO:0007669"/>
    <property type="project" value="UniProtKB-KW"/>
</dbReference>
<evidence type="ECO:0000313" key="3">
    <source>
        <dbReference type="Proteomes" id="UP000019486"/>
    </source>
</evidence>
<dbReference type="STRING" id="1385369.N825_00060"/>
<dbReference type="Gene3D" id="3.30.1330.30">
    <property type="match status" value="1"/>
</dbReference>
<dbReference type="InterPro" id="IPR035931">
    <property type="entry name" value="YlxR-like_sf"/>
</dbReference>